<dbReference type="PANTHER" id="PTHR23090">
    <property type="entry name" value="NH 3 /GLUTAMINE-DEPENDENT NAD + SYNTHETASE"/>
    <property type="match status" value="1"/>
</dbReference>
<evidence type="ECO:0000256" key="10">
    <source>
        <dbReference type="ARBA" id="ARBA00052340"/>
    </source>
</evidence>
<dbReference type="EMBL" id="DF933813">
    <property type="protein sequence ID" value="GAM35354.1"/>
    <property type="molecule type" value="Genomic_DNA"/>
</dbReference>
<protein>
    <recommendedName>
        <fullName evidence="4">NAD(+) synthase (glutamine-hydrolyzing)</fullName>
        <ecNumber evidence="4">6.3.5.1</ecNumber>
    </recommendedName>
    <alternativeName>
        <fullName evidence="9">NAD(+) synthase [glutamine-hydrolyzing]</fullName>
    </alternativeName>
</protein>
<evidence type="ECO:0000256" key="6">
    <source>
        <dbReference type="ARBA" id="ARBA00022741"/>
    </source>
</evidence>
<feature type="compositionally biased region" description="Basic and acidic residues" evidence="11">
    <location>
        <begin position="981"/>
        <end position="996"/>
    </location>
</feature>
<dbReference type="GO" id="GO:0015031">
    <property type="term" value="P:protein transport"/>
    <property type="evidence" value="ECO:0007669"/>
    <property type="project" value="InterPro"/>
</dbReference>
<dbReference type="CDD" id="cd07570">
    <property type="entry name" value="GAT_Gln-NAD-synth"/>
    <property type="match status" value="1"/>
</dbReference>
<dbReference type="SUPFAM" id="SSF56317">
    <property type="entry name" value="Carbon-nitrogen hydrolase"/>
    <property type="match status" value="1"/>
</dbReference>
<dbReference type="GO" id="GO:0003952">
    <property type="term" value="F:NAD+ synthase (glutamine-hydrolyzing) activity"/>
    <property type="evidence" value="ECO:0007669"/>
    <property type="project" value="UniProtKB-EC"/>
</dbReference>
<dbReference type="AlphaFoldDB" id="A0A6V8H2K4"/>
<dbReference type="NCBIfam" id="TIGR00552">
    <property type="entry name" value="nadE"/>
    <property type="match status" value="1"/>
</dbReference>
<dbReference type="GO" id="GO:0009435">
    <property type="term" value="P:NAD+ biosynthetic process"/>
    <property type="evidence" value="ECO:0007669"/>
    <property type="project" value="UniProtKB-UniPathway"/>
</dbReference>
<dbReference type="PANTHER" id="PTHR23090:SF9">
    <property type="entry name" value="GLUTAMINE-DEPENDENT NAD(+) SYNTHETASE"/>
    <property type="match status" value="1"/>
</dbReference>
<dbReference type="GO" id="GO:0004359">
    <property type="term" value="F:glutaminase activity"/>
    <property type="evidence" value="ECO:0007669"/>
    <property type="project" value="InterPro"/>
</dbReference>
<dbReference type="InterPro" id="IPR014445">
    <property type="entry name" value="Gln-dep_NAD_synthase"/>
</dbReference>
<keyword evidence="14" id="KW-1185">Reference proteome</keyword>
<dbReference type="InterPro" id="IPR042277">
    <property type="entry name" value="IST1-like"/>
</dbReference>
<proteinExistence type="inferred from homology"/>
<comment type="similarity">
    <text evidence="2">Belongs to the IST1 family.</text>
</comment>
<dbReference type="InterPro" id="IPR003010">
    <property type="entry name" value="C-N_Hydrolase"/>
</dbReference>
<keyword evidence="6" id="KW-0547">Nucleotide-binding</keyword>
<evidence type="ECO:0000313" key="13">
    <source>
        <dbReference type="EMBL" id="GAM35354.1"/>
    </source>
</evidence>
<keyword evidence="7" id="KW-0067">ATP-binding</keyword>
<dbReference type="Pfam" id="PF00795">
    <property type="entry name" value="CN_hydrolase"/>
    <property type="match status" value="1"/>
</dbReference>
<keyword evidence="5" id="KW-0436">Ligase</keyword>
<name>A0A6V8H2K4_TALPI</name>
<comment type="pathway">
    <text evidence="1">Cofactor biosynthesis; NAD(+) biosynthesis; NAD(+) from deamido-NAD(+) (L-Gln route): step 1/1.</text>
</comment>
<dbReference type="Gene3D" id="1.20.1260.60">
    <property type="entry name" value="Vacuolar protein sorting-associated protein Ist1"/>
    <property type="match status" value="1"/>
</dbReference>
<dbReference type="GO" id="GO:0005524">
    <property type="term" value="F:ATP binding"/>
    <property type="evidence" value="ECO:0007669"/>
    <property type="project" value="UniProtKB-KW"/>
</dbReference>
<evidence type="ECO:0000256" key="8">
    <source>
        <dbReference type="ARBA" id="ARBA00023027"/>
    </source>
</evidence>
<evidence type="ECO:0000256" key="2">
    <source>
        <dbReference type="ARBA" id="ARBA00005536"/>
    </source>
</evidence>
<dbReference type="Pfam" id="PF02540">
    <property type="entry name" value="NAD_synthase"/>
    <property type="match status" value="1"/>
</dbReference>
<evidence type="ECO:0000313" key="14">
    <source>
        <dbReference type="Proteomes" id="UP000053095"/>
    </source>
</evidence>
<dbReference type="FunFam" id="3.60.110.10:FF:000003">
    <property type="entry name" value="Glutamine-dependent NAD(+) synthetase"/>
    <property type="match status" value="1"/>
</dbReference>
<keyword evidence="8" id="KW-0520">NAD</keyword>
<dbReference type="Proteomes" id="UP000053095">
    <property type="component" value="Unassembled WGS sequence"/>
</dbReference>
<dbReference type="EC" id="6.3.5.1" evidence="4"/>
<dbReference type="Pfam" id="PF03398">
    <property type="entry name" value="Ist1"/>
    <property type="match status" value="2"/>
</dbReference>
<evidence type="ECO:0000256" key="11">
    <source>
        <dbReference type="SAM" id="MobiDB-lite"/>
    </source>
</evidence>
<dbReference type="HAMAP" id="MF_02090">
    <property type="entry name" value="NadE_glutamine_dep"/>
    <property type="match status" value="1"/>
</dbReference>
<feature type="domain" description="CN hydrolase" evidence="12">
    <location>
        <begin position="5"/>
        <end position="275"/>
    </location>
</feature>
<dbReference type="Gene3D" id="3.40.50.620">
    <property type="entry name" value="HUPs"/>
    <property type="match status" value="1"/>
</dbReference>
<organism evidence="13 14">
    <name type="scientific">Talaromyces pinophilus</name>
    <name type="common">Penicillium pinophilum</name>
    <dbReference type="NCBI Taxonomy" id="128442"/>
    <lineage>
        <taxon>Eukaryota</taxon>
        <taxon>Fungi</taxon>
        <taxon>Dikarya</taxon>
        <taxon>Ascomycota</taxon>
        <taxon>Pezizomycotina</taxon>
        <taxon>Eurotiomycetes</taxon>
        <taxon>Eurotiomycetidae</taxon>
        <taxon>Eurotiales</taxon>
        <taxon>Trichocomaceae</taxon>
        <taxon>Talaromyces</taxon>
        <taxon>Talaromyces sect. Talaromyces</taxon>
    </lineage>
</organism>
<dbReference type="SUPFAM" id="SSF52402">
    <property type="entry name" value="Adenine nucleotide alpha hydrolases-like"/>
    <property type="match status" value="1"/>
</dbReference>
<dbReference type="InterPro" id="IPR003694">
    <property type="entry name" value="NAD_synthase"/>
</dbReference>
<comment type="catalytic activity">
    <reaction evidence="10">
        <text>deamido-NAD(+) + L-glutamine + ATP + H2O = L-glutamate + AMP + diphosphate + NAD(+) + H(+)</text>
        <dbReference type="Rhea" id="RHEA:24384"/>
        <dbReference type="ChEBI" id="CHEBI:15377"/>
        <dbReference type="ChEBI" id="CHEBI:15378"/>
        <dbReference type="ChEBI" id="CHEBI:29985"/>
        <dbReference type="ChEBI" id="CHEBI:30616"/>
        <dbReference type="ChEBI" id="CHEBI:33019"/>
        <dbReference type="ChEBI" id="CHEBI:57540"/>
        <dbReference type="ChEBI" id="CHEBI:58359"/>
        <dbReference type="ChEBI" id="CHEBI:58437"/>
        <dbReference type="ChEBI" id="CHEBI:456215"/>
        <dbReference type="EC" id="6.3.5.1"/>
    </reaction>
</comment>
<dbReference type="InterPro" id="IPR022310">
    <property type="entry name" value="NAD/GMP_synthase"/>
</dbReference>
<accession>A0A6V8H2K4</accession>
<dbReference type="InterPro" id="IPR036526">
    <property type="entry name" value="C-N_Hydrolase_sf"/>
</dbReference>
<dbReference type="CDD" id="cd00553">
    <property type="entry name" value="NAD_synthase"/>
    <property type="match status" value="1"/>
</dbReference>
<evidence type="ECO:0000259" key="12">
    <source>
        <dbReference type="PROSITE" id="PS50263"/>
    </source>
</evidence>
<reference evidence="14" key="1">
    <citation type="journal article" date="2015" name="Genome Announc.">
        <title>Draft genome sequence of Talaromyces cellulolyticus strain Y-94, a source of lignocellulosic biomass-degrading enzymes.</title>
        <authorList>
            <person name="Fujii T."/>
            <person name="Koike H."/>
            <person name="Sawayama S."/>
            <person name="Yano S."/>
            <person name="Inoue H."/>
        </authorList>
    </citation>
    <scope>NUCLEOTIDE SEQUENCE [LARGE SCALE GENOMIC DNA]</scope>
    <source>
        <strain evidence="14">Y-94</strain>
    </source>
</reference>
<feature type="compositionally biased region" description="Basic and acidic residues" evidence="11">
    <location>
        <begin position="1027"/>
        <end position="1056"/>
    </location>
</feature>
<comment type="similarity">
    <text evidence="3">In the C-terminal section; belongs to the NAD synthetase family.</text>
</comment>
<dbReference type="InterPro" id="IPR005061">
    <property type="entry name" value="Ist1"/>
</dbReference>
<evidence type="ECO:0000256" key="7">
    <source>
        <dbReference type="ARBA" id="ARBA00022840"/>
    </source>
</evidence>
<dbReference type="UniPathway" id="UPA00253">
    <property type="reaction ID" value="UER00334"/>
</dbReference>
<feature type="region of interest" description="Disordered" evidence="11">
    <location>
        <begin position="816"/>
        <end position="839"/>
    </location>
</feature>
<evidence type="ECO:0000256" key="5">
    <source>
        <dbReference type="ARBA" id="ARBA00022598"/>
    </source>
</evidence>
<comment type="caution">
    <text evidence="13">The sequence shown here is derived from an EMBL/GenBank/DDBJ whole genome shotgun (WGS) entry which is preliminary data.</text>
</comment>
<evidence type="ECO:0000256" key="9">
    <source>
        <dbReference type="ARBA" id="ARBA00030681"/>
    </source>
</evidence>
<gene>
    <name evidence="13" type="ORF">TCE0_017f03627</name>
</gene>
<dbReference type="FunFam" id="3.40.50.620:FF:000036">
    <property type="entry name" value="Glutamine-dependent NAD(+) synthetase"/>
    <property type="match status" value="1"/>
</dbReference>
<feature type="region of interest" description="Disordered" evidence="11">
    <location>
        <begin position="940"/>
        <end position="1073"/>
    </location>
</feature>
<dbReference type="InterPro" id="IPR014729">
    <property type="entry name" value="Rossmann-like_a/b/a_fold"/>
</dbReference>
<dbReference type="Gene3D" id="3.60.110.10">
    <property type="entry name" value="Carbon-nitrogen hydrolase"/>
    <property type="match status" value="1"/>
</dbReference>
<evidence type="ECO:0000256" key="1">
    <source>
        <dbReference type="ARBA" id="ARBA00005188"/>
    </source>
</evidence>
<dbReference type="PROSITE" id="PS50263">
    <property type="entry name" value="CN_HYDROLASE"/>
    <property type="match status" value="1"/>
</dbReference>
<sequence>MGHFVTVATCNLNQWALDFEGNTQRIIESIQQAKAAGAKLRVGPELEVCGYGCLDHLLEQDLFLACWEMLERILTDKSCNDILLDIGMPIQHRNVRYNCRVICLNGKILLIRPKMFLANDGNYREMRHFTPWCQPRTTEQYHLPRRIQRLQGATHVTFGDAVVSTPDTCIGAETCEELFTPDSPHTQMSLDGVEVITNSSGSHFTLRKLETRLALIMEATRKNGGIYLYANQQGCDGDRLYYDGCAMIIVNGTMVAQGTQFSLNDVEVVTATIDLEEVRAYRCSMSRAFQAAQSKAKYERIQTPFELSSEEDDLDLTRGPSIPITPRYHSPEEEIALCSGCYLWDYLRRSGVAGYLVPLSGGIDSCATATIVFSMCRLAMEAVKAGNAQVIEDVKRLAKYSDKLPETPQELCNQIFHTIYMGMSQQSSKETRQRARDLSEAIGSYHVNLDIDEVYHAQKALIKTTLGFDPKFKVEGGSQAENLMLQNIQARSRMVTAYEFAQILPTTRGRPGGGGLLVLGSANVGESLRGYLTKYDCSSADINPIGSIDKADLKRFIAWAERVYNIPCLHEFLTAIPTAELEPITEKYVQSDEADMGMTYDELTTFGRLRKVYKLGPYGMFQRLVHEWGEERIREDGDESPVLEPRQIAEKIKHFFHYYAINRHKMTTLTPSLHCNDYSPDDNRFTKLQSTLRLLIPRLRLQQKKDTASSVAQRRELAQLLENGREASARYRVENVIATDIGVEVMEMIELYCELLLARAMVLDQLAFSDKGVEARNKAKEELNRLNLEKRGSTTSTLEPKKSGGFGWFSSSKSSIPAGIPAQPQEPPPTTAATADESDDFNDEANSYINVGLDEAAVAIFYSCPRFPREVKELTTLRLLLMERWGKEFATLAQDNKAAIKIPERLVKKLRVKPPSTELVESYLREIAKAYNVAWPAREEEDLAEGDVPELMSTEETSPPPGYDDSDTTGDVAAPHTPRKNLADNVRRASETEELSRATPPRDIGTHDATGKSPVSVAKPGPSTDNPEPRVRIPGDTDASKKEGGARPGVQRKDSKGIPNVDELSKRFAALKR</sequence>
<evidence type="ECO:0000256" key="4">
    <source>
        <dbReference type="ARBA" id="ARBA00012743"/>
    </source>
</evidence>
<dbReference type="GO" id="GO:0005737">
    <property type="term" value="C:cytoplasm"/>
    <property type="evidence" value="ECO:0007669"/>
    <property type="project" value="InterPro"/>
</dbReference>
<evidence type="ECO:0000256" key="3">
    <source>
        <dbReference type="ARBA" id="ARBA00007145"/>
    </source>
</evidence>